<dbReference type="AlphaFoldDB" id="A0A7W7WTQ6"/>
<reference evidence="1 2" key="1">
    <citation type="submission" date="2020-08" db="EMBL/GenBank/DDBJ databases">
        <title>Sequencing the genomes of 1000 actinobacteria strains.</title>
        <authorList>
            <person name="Klenk H.-P."/>
        </authorList>
    </citation>
    <scope>NUCLEOTIDE SEQUENCE [LARGE SCALE GENOMIC DNA]</scope>
    <source>
        <strain evidence="1 2">DSM 45084</strain>
    </source>
</reference>
<dbReference type="Proteomes" id="UP000542674">
    <property type="component" value="Unassembled WGS sequence"/>
</dbReference>
<organism evidence="1 2">
    <name type="scientific">Saccharothrix violaceirubra</name>
    <dbReference type="NCBI Taxonomy" id="413306"/>
    <lineage>
        <taxon>Bacteria</taxon>
        <taxon>Bacillati</taxon>
        <taxon>Actinomycetota</taxon>
        <taxon>Actinomycetes</taxon>
        <taxon>Pseudonocardiales</taxon>
        <taxon>Pseudonocardiaceae</taxon>
        <taxon>Saccharothrix</taxon>
    </lineage>
</organism>
<gene>
    <name evidence="1" type="ORF">F4559_000723</name>
</gene>
<protein>
    <submittedName>
        <fullName evidence="1">Uncharacterized protein</fullName>
    </submittedName>
</protein>
<evidence type="ECO:0000313" key="1">
    <source>
        <dbReference type="EMBL" id="MBB4963364.1"/>
    </source>
</evidence>
<accession>A0A7W7WTQ6</accession>
<keyword evidence="2" id="KW-1185">Reference proteome</keyword>
<proteinExistence type="predicted"/>
<sequence>MSDLPPVRDLPPYRQARIRAVLQETVDRPRPLRRLAPVLVAAVAGLALVTTLAAWQRSGTEGAGTEGIGLGSAPVATGELPHHGAKLDLDPGRIAEIEAGCAQSANLSGKVRLYHYLEDRYGKIAVLYNSKEGVACALDEPGKPPFHSLLVLGGDMNVLPGVISRDTMLAWTSAAGHINVTIGRVAADVAKVRFRHGGQESLITPLNGVYLIRSVEPGDSTSSKIEALSADGAVIGDADCGFPVLDSNGVTGPGIGDCPPKGPWR</sequence>
<comment type="caution">
    <text evidence="1">The sequence shown here is derived from an EMBL/GenBank/DDBJ whole genome shotgun (WGS) entry which is preliminary data.</text>
</comment>
<name>A0A7W7WTQ6_9PSEU</name>
<evidence type="ECO:0000313" key="2">
    <source>
        <dbReference type="Proteomes" id="UP000542674"/>
    </source>
</evidence>
<dbReference type="RefSeq" id="WP_184666147.1">
    <property type="nucleotide sequence ID" value="NZ_BAABAI010000036.1"/>
</dbReference>
<dbReference type="EMBL" id="JACHJS010000001">
    <property type="protein sequence ID" value="MBB4963364.1"/>
    <property type="molecule type" value="Genomic_DNA"/>
</dbReference>